<dbReference type="InterPro" id="IPR046053">
    <property type="entry name" value="DUF6011"/>
</dbReference>
<reference evidence="2" key="1">
    <citation type="submission" date="2017-10" db="EMBL/GenBank/DDBJ databases">
        <authorList>
            <person name="Banno H."/>
            <person name="Chua N.-H."/>
        </authorList>
    </citation>
    <scope>NUCLEOTIDE SEQUENCE [LARGE SCALE GENOMIC DNA]</scope>
</reference>
<name>A0A2H4PAE0_9CAUD</name>
<dbReference type="Proteomes" id="UP000240384">
    <property type="component" value="Segment"/>
</dbReference>
<dbReference type="Pfam" id="PF19474">
    <property type="entry name" value="DUF6011"/>
    <property type="match status" value="1"/>
</dbReference>
<evidence type="ECO:0000313" key="1">
    <source>
        <dbReference type="EMBL" id="ATW59049.1"/>
    </source>
</evidence>
<protein>
    <submittedName>
        <fullName evidence="1">Uncharacterized protein</fullName>
    </submittedName>
</protein>
<keyword evidence="2" id="KW-1185">Reference proteome</keyword>
<gene>
    <name evidence="1" type="ORF">PBI_MAHDIA_50</name>
</gene>
<evidence type="ECO:0000313" key="2">
    <source>
        <dbReference type="Proteomes" id="UP000240384"/>
    </source>
</evidence>
<dbReference type="OrthoDB" id="27320at10239"/>
<proteinExistence type="predicted"/>
<sequence length="203" mass="21549">MATPFTTASEASDWATDGQLSYISSLLAERDATELPASYRVRLEVISEALEGTSEAGIYITGHRGEMVNRHLAKPLTKRGASALIDTLTGLPRKPAAERADLLEDGFYTLGGQNGDGVEVTKVYKVVTSPTSGRQYAKVLEGTSWVYAPGGVRALRLRGGQPLTLEVAQNLGQLYGVCVRCGRTLTDEGSIAAGIGPICATKF</sequence>
<accession>A0A2H4PAE0</accession>
<organism evidence="1 2">
    <name type="scientific">Gordonia phage Mahdia</name>
    <dbReference type="NCBI Taxonomy" id="2047873"/>
    <lineage>
        <taxon>Viruses</taxon>
        <taxon>Duplodnaviria</taxon>
        <taxon>Heunggongvirae</taxon>
        <taxon>Uroviricota</taxon>
        <taxon>Caudoviricetes</taxon>
        <taxon>Gustavvirus</taxon>
        <taxon>Gustavvirus mahdia</taxon>
    </lineage>
</organism>
<dbReference type="EMBL" id="MG198783">
    <property type="protein sequence ID" value="ATW59049.1"/>
    <property type="molecule type" value="Genomic_DNA"/>
</dbReference>